<evidence type="ECO:0000256" key="2">
    <source>
        <dbReference type="ARBA" id="ARBA00022448"/>
    </source>
</evidence>
<keyword evidence="4 7" id="KW-0812">Transmembrane</keyword>
<feature type="transmembrane region" description="Helical" evidence="7">
    <location>
        <begin position="229"/>
        <end position="251"/>
    </location>
</feature>
<evidence type="ECO:0008006" key="10">
    <source>
        <dbReference type="Google" id="ProtNLM"/>
    </source>
</evidence>
<keyword evidence="6 7" id="KW-0472">Membrane</keyword>
<dbReference type="EMBL" id="KV745673">
    <property type="protein sequence ID" value="OCK73734.1"/>
    <property type="molecule type" value="Genomic_DNA"/>
</dbReference>
<dbReference type="AlphaFoldDB" id="A0A8E2DY27"/>
<name>A0A8E2DY27_9PEZI</name>
<keyword evidence="3" id="KW-1003">Cell membrane</keyword>
<evidence type="ECO:0000256" key="7">
    <source>
        <dbReference type="SAM" id="Phobius"/>
    </source>
</evidence>
<protein>
    <recommendedName>
        <fullName evidence="10">MFS general substrate transporter</fullName>
    </recommendedName>
</protein>
<gene>
    <name evidence="8" type="ORF">K432DRAFT_398647</name>
</gene>
<accession>A0A8E2DY27</accession>
<keyword evidence="9" id="KW-1185">Reference proteome</keyword>
<evidence type="ECO:0000256" key="3">
    <source>
        <dbReference type="ARBA" id="ARBA00022475"/>
    </source>
</evidence>
<evidence type="ECO:0000256" key="4">
    <source>
        <dbReference type="ARBA" id="ARBA00022692"/>
    </source>
</evidence>
<evidence type="ECO:0000313" key="9">
    <source>
        <dbReference type="Proteomes" id="UP000250266"/>
    </source>
</evidence>
<dbReference type="PANTHER" id="PTHR23502">
    <property type="entry name" value="MAJOR FACILITATOR SUPERFAMILY"/>
    <property type="match status" value="1"/>
</dbReference>
<organism evidence="8 9">
    <name type="scientific">Lepidopterella palustris CBS 459.81</name>
    <dbReference type="NCBI Taxonomy" id="1314670"/>
    <lineage>
        <taxon>Eukaryota</taxon>
        <taxon>Fungi</taxon>
        <taxon>Dikarya</taxon>
        <taxon>Ascomycota</taxon>
        <taxon>Pezizomycotina</taxon>
        <taxon>Dothideomycetes</taxon>
        <taxon>Pleosporomycetidae</taxon>
        <taxon>Mytilinidiales</taxon>
        <taxon>Argynnaceae</taxon>
        <taxon>Lepidopterella</taxon>
    </lineage>
</organism>
<dbReference type="Gene3D" id="1.20.1250.20">
    <property type="entry name" value="MFS general substrate transporter like domains"/>
    <property type="match status" value="1"/>
</dbReference>
<evidence type="ECO:0000256" key="6">
    <source>
        <dbReference type="ARBA" id="ARBA00023136"/>
    </source>
</evidence>
<comment type="subcellular location">
    <subcellularLocation>
        <location evidence="1">Cell membrane</location>
        <topology evidence="1">Multi-pass membrane protein</topology>
    </subcellularLocation>
</comment>
<dbReference type="SUPFAM" id="SSF103473">
    <property type="entry name" value="MFS general substrate transporter"/>
    <property type="match status" value="1"/>
</dbReference>
<keyword evidence="2" id="KW-0813">Transport</keyword>
<dbReference type="GO" id="GO:0022857">
    <property type="term" value="F:transmembrane transporter activity"/>
    <property type="evidence" value="ECO:0007669"/>
    <property type="project" value="TreeGrafter"/>
</dbReference>
<dbReference type="PANTHER" id="PTHR23502:SF186">
    <property type="entry name" value="MAJOR FACILITATOR SUPERFAMILY (MFS) PROFILE DOMAIN-CONTAINING PROTEIN"/>
    <property type="match status" value="1"/>
</dbReference>
<sequence>MEEAVAGDANCRCHNGSRGHLFGIFGTNSPDHGVPCQYDGGPSGYVALGPVERAVRQVCAAGARNIEALLILQFLARLFGAAPITISDAIVADLFPSSHRGIAMTLFAAAPSMGPVLGSIASWASSQALPGSPQCCSCPKPTPSSPFVRAPGNSPRRPAMYTTAAPNSSKRISQPSTKTITTLWRPQVLFFHEPIVSILCVYLSIVFGTLYALFGAYPVIYQQRDWGEYIGGLAFFGVSVGTSCALIYSILENMWCLKVSKIYAGRAPPEARLGRWRFRSIFSGLRERIVPVCIGL</sequence>
<feature type="transmembrane region" description="Helical" evidence="7">
    <location>
        <begin position="195"/>
        <end position="217"/>
    </location>
</feature>
<dbReference type="Proteomes" id="UP000250266">
    <property type="component" value="Unassembled WGS sequence"/>
</dbReference>
<reference evidence="8 9" key="1">
    <citation type="journal article" date="2016" name="Nat. Commun.">
        <title>Ectomycorrhizal ecology is imprinted in the genome of the dominant symbiotic fungus Cenococcum geophilum.</title>
        <authorList>
            <consortium name="DOE Joint Genome Institute"/>
            <person name="Peter M."/>
            <person name="Kohler A."/>
            <person name="Ohm R.A."/>
            <person name="Kuo A."/>
            <person name="Krutzmann J."/>
            <person name="Morin E."/>
            <person name="Arend M."/>
            <person name="Barry K.W."/>
            <person name="Binder M."/>
            <person name="Choi C."/>
            <person name="Clum A."/>
            <person name="Copeland A."/>
            <person name="Grisel N."/>
            <person name="Haridas S."/>
            <person name="Kipfer T."/>
            <person name="LaButti K."/>
            <person name="Lindquist E."/>
            <person name="Lipzen A."/>
            <person name="Maire R."/>
            <person name="Meier B."/>
            <person name="Mihaltcheva S."/>
            <person name="Molinier V."/>
            <person name="Murat C."/>
            <person name="Poggeler S."/>
            <person name="Quandt C.A."/>
            <person name="Sperisen C."/>
            <person name="Tritt A."/>
            <person name="Tisserant E."/>
            <person name="Crous P.W."/>
            <person name="Henrissat B."/>
            <person name="Nehls U."/>
            <person name="Egli S."/>
            <person name="Spatafora J.W."/>
            <person name="Grigoriev I.V."/>
            <person name="Martin F.M."/>
        </authorList>
    </citation>
    <scope>NUCLEOTIDE SEQUENCE [LARGE SCALE GENOMIC DNA]</scope>
    <source>
        <strain evidence="8 9">CBS 459.81</strain>
    </source>
</reference>
<evidence type="ECO:0000256" key="1">
    <source>
        <dbReference type="ARBA" id="ARBA00004651"/>
    </source>
</evidence>
<evidence type="ECO:0000256" key="5">
    <source>
        <dbReference type="ARBA" id="ARBA00022989"/>
    </source>
</evidence>
<proteinExistence type="predicted"/>
<keyword evidence="5 7" id="KW-1133">Transmembrane helix</keyword>
<dbReference type="OrthoDB" id="9986881at2759"/>
<evidence type="ECO:0000313" key="8">
    <source>
        <dbReference type="EMBL" id="OCK73734.1"/>
    </source>
</evidence>
<dbReference type="InterPro" id="IPR036259">
    <property type="entry name" value="MFS_trans_sf"/>
</dbReference>
<dbReference type="GO" id="GO:0005886">
    <property type="term" value="C:plasma membrane"/>
    <property type="evidence" value="ECO:0007669"/>
    <property type="project" value="UniProtKB-SubCell"/>
</dbReference>